<feature type="domain" description="UvrD-like helicase C-terminal" evidence="3">
    <location>
        <begin position="585"/>
        <end position="631"/>
    </location>
</feature>
<proteinExistence type="predicted"/>
<dbReference type="OrthoDB" id="1826980at2"/>
<dbReference type="Gene3D" id="3.40.50.300">
    <property type="entry name" value="P-loop containing nucleotide triphosphate hydrolases"/>
    <property type="match status" value="2"/>
</dbReference>
<dbReference type="Pfam" id="PF14490">
    <property type="entry name" value="HHH_RecD2"/>
    <property type="match status" value="1"/>
</dbReference>
<evidence type="ECO:0000313" key="5">
    <source>
        <dbReference type="EMBL" id="PWG01702.1"/>
    </source>
</evidence>
<dbReference type="SUPFAM" id="SSF52540">
    <property type="entry name" value="P-loop containing nucleoside triphosphate hydrolases"/>
    <property type="match status" value="2"/>
</dbReference>
<protein>
    <recommendedName>
        <fullName evidence="7">AAA+ ATPase domain-containing protein</fullName>
    </recommendedName>
</protein>
<name>A0A2U2J040_9SPHN</name>
<evidence type="ECO:0000259" key="4">
    <source>
        <dbReference type="Pfam" id="PF14490"/>
    </source>
</evidence>
<dbReference type="Gene3D" id="2.30.30.940">
    <property type="match status" value="1"/>
</dbReference>
<keyword evidence="6" id="KW-1185">Reference proteome</keyword>
<dbReference type="Pfam" id="PF13604">
    <property type="entry name" value="AAA_30"/>
    <property type="match status" value="1"/>
</dbReference>
<dbReference type="CDD" id="cd17933">
    <property type="entry name" value="DEXSc_RecD-like"/>
    <property type="match status" value="1"/>
</dbReference>
<feature type="domain" description="ATP-dependent RecD2 DNA helicase-like helix-hairpin-helix" evidence="4">
    <location>
        <begin position="89"/>
        <end position="176"/>
    </location>
</feature>
<evidence type="ECO:0008006" key="7">
    <source>
        <dbReference type="Google" id="ProtNLM"/>
    </source>
</evidence>
<reference evidence="5 6" key="1">
    <citation type="submission" date="2018-05" db="EMBL/GenBank/DDBJ databases">
        <title>Genome of Sphingosinicella humi QZX222.</title>
        <authorList>
            <person name="Qiao Z."/>
            <person name="Wang G."/>
        </authorList>
    </citation>
    <scope>NUCLEOTIDE SEQUENCE [LARGE SCALE GENOMIC DNA]</scope>
    <source>
        <strain evidence="5 6">QZX222</strain>
    </source>
</reference>
<dbReference type="GO" id="GO:0017116">
    <property type="term" value="F:single-stranded DNA helicase activity"/>
    <property type="evidence" value="ECO:0007669"/>
    <property type="project" value="TreeGrafter"/>
</dbReference>
<dbReference type="InterPro" id="IPR027785">
    <property type="entry name" value="UvrD-like_helicase_C"/>
</dbReference>
<evidence type="ECO:0000256" key="1">
    <source>
        <dbReference type="ARBA" id="ARBA00022741"/>
    </source>
</evidence>
<dbReference type="InterPro" id="IPR029493">
    <property type="entry name" value="RecD2-like_HHH"/>
</dbReference>
<accession>A0A2U2J040</accession>
<dbReference type="AlphaFoldDB" id="A0A2U2J040"/>
<evidence type="ECO:0000256" key="2">
    <source>
        <dbReference type="ARBA" id="ARBA00022840"/>
    </source>
</evidence>
<dbReference type="InterPro" id="IPR027417">
    <property type="entry name" value="P-loop_NTPase"/>
</dbReference>
<evidence type="ECO:0000259" key="3">
    <source>
        <dbReference type="Pfam" id="PF13538"/>
    </source>
</evidence>
<dbReference type="GO" id="GO:0009338">
    <property type="term" value="C:exodeoxyribonuclease V complex"/>
    <property type="evidence" value="ECO:0007669"/>
    <property type="project" value="TreeGrafter"/>
</dbReference>
<dbReference type="Pfam" id="PF13538">
    <property type="entry name" value="UvrD_C_2"/>
    <property type="match status" value="1"/>
</dbReference>
<dbReference type="Gene3D" id="1.10.150.20">
    <property type="entry name" value="5' to 3' exonuclease, C-terminal subdomain"/>
    <property type="match status" value="1"/>
</dbReference>
<gene>
    <name evidence="5" type="ORF">DF286_01575</name>
</gene>
<sequence>MSRLTFDYGKLDGRRLRATFLESFPGIGPVRAEKLLDRFGTGLPEILASEELVLQELIPALDETRGVVATRIGYAMHARWPREAAGYAAHEWLEGHGIHEVGLARKIVGICGPNAIEILADNPYVLARTVPWLKVDKLGLQVLTTRMPLAEARASPERLQGCVDRFMSNCTQRGHTAVGGIELRKGLAGLLCVHPQSELVERAVRFAVHRRRLIMCGELFRSPGFAWMEGKIAVRISRWSTEGAILGSAIDRALAHVERTMPHSLHQEQRQAVIATLSRRFSIMCGGAGTGKTSTIRAIANTWAELGGRVLLATLSGKAALRLGQATSRLARTIHRLLRELDERDERIEEGKAAPEGLSLLDATTLLVIDEASMVDVGQWMHITDRVEASGARLLITGDVAQLPPIGPGTIFHTLAQEKSRVAQLETIHRQTGESGIPEVSLAIRKRIEPALKRYSGAADGVSHIGCGLPDIDREVVRVVADLGGFTSDRHDLLVIAALNRTVDRLNSHFHDRHKAGKPEVKGHLGSWFCVGDPVVHLENDYQKALFNGMLGHVVEADVERRGLTVRFEERLVSFDAKATVRLALAYALTCHKLQGSQAARVVIVVEPSTLLDPTWLYTAITRAEKQAVLVGPPEALADALRRPPAFRGRVTAFAHDLFRTSSMDK</sequence>
<dbReference type="Proteomes" id="UP000245916">
    <property type="component" value="Unassembled WGS sequence"/>
</dbReference>
<dbReference type="GO" id="GO:0006310">
    <property type="term" value="P:DNA recombination"/>
    <property type="evidence" value="ECO:0007669"/>
    <property type="project" value="TreeGrafter"/>
</dbReference>
<dbReference type="CDD" id="cd18809">
    <property type="entry name" value="SF1_C_RecD"/>
    <property type="match status" value="1"/>
</dbReference>
<dbReference type="EMBL" id="QFFF01000001">
    <property type="protein sequence ID" value="PWG01702.1"/>
    <property type="molecule type" value="Genomic_DNA"/>
</dbReference>
<dbReference type="PANTHER" id="PTHR43788">
    <property type="entry name" value="DNA2/NAM7 HELICASE FAMILY MEMBER"/>
    <property type="match status" value="1"/>
</dbReference>
<dbReference type="InterPro" id="IPR050534">
    <property type="entry name" value="Coronavir_polyprotein_1ab"/>
</dbReference>
<comment type="caution">
    <text evidence="5">The sequence shown here is derived from an EMBL/GenBank/DDBJ whole genome shotgun (WGS) entry which is preliminary data.</text>
</comment>
<dbReference type="GO" id="GO:0005524">
    <property type="term" value="F:ATP binding"/>
    <property type="evidence" value="ECO:0007669"/>
    <property type="project" value="UniProtKB-KW"/>
</dbReference>
<keyword evidence="2" id="KW-0067">ATP-binding</keyword>
<organism evidence="5 6">
    <name type="scientific">Allosphingosinicella humi</name>
    <dbReference type="NCBI Taxonomy" id="2068657"/>
    <lineage>
        <taxon>Bacteria</taxon>
        <taxon>Pseudomonadati</taxon>
        <taxon>Pseudomonadota</taxon>
        <taxon>Alphaproteobacteria</taxon>
        <taxon>Sphingomonadales</taxon>
        <taxon>Sphingomonadaceae</taxon>
        <taxon>Allosphingosinicella</taxon>
    </lineage>
</organism>
<evidence type="ECO:0000313" key="6">
    <source>
        <dbReference type="Proteomes" id="UP000245916"/>
    </source>
</evidence>
<dbReference type="PANTHER" id="PTHR43788:SF6">
    <property type="entry name" value="DNA HELICASE B"/>
    <property type="match status" value="1"/>
</dbReference>
<dbReference type="RefSeq" id="WP_109269841.1">
    <property type="nucleotide sequence ID" value="NZ_QFFF01000001.1"/>
</dbReference>
<keyword evidence="1" id="KW-0547">Nucleotide-binding</keyword>